<name>A0ABV8RR29_9SPHN</name>
<dbReference type="InterPro" id="IPR032710">
    <property type="entry name" value="NTF2-like_dom_sf"/>
</dbReference>
<reference evidence="3" key="1">
    <citation type="journal article" date="2019" name="Int. J. Syst. Evol. Microbiol.">
        <title>The Global Catalogue of Microorganisms (GCM) 10K type strain sequencing project: providing services to taxonomists for standard genome sequencing and annotation.</title>
        <authorList>
            <consortium name="The Broad Institute Genomics Platform"/>
            <consortium name="The Broad Institute Genome Sequencing Center for Infectious Disease"/>
            <person name="Wu L."/>
            <person name="Ma J."/>
        </authorList>
    </citation>
    <scope>NUCLEOTIDE SEQUENCE [LARGE SCALE GENOMIC DNA]</scope>
    <source>
        <strain evidence="3">CGMCC 1.12989</strain>
    </source>
</reference>
<dbReference type="Pfam" id="PF13577">
    <property type="entry name" value="SnoaL_4"/>
    <property type="match status" value="1"/>
</dbReference>
<dbReference type="CDD" id="cd00531">
    <property type="entry name" value="NTF2_like"/>
    <property type="match status" value="1"/>
</dbReference>
<dbReference type="EMBL" id="JBHSDR010000006">
    <property type="protein sequence ID" value="MFC4295843.1"/>
    <property type="molecule type" value="Genomic_DNA"/>
</dbReference>
<gene>
    <name evidence="2" type="ORF">ACFO0A_12325</name>
</gene>
<evidence type="ECO:0000313" key="3">
    <source>
        <dbReference type="Proteomes" id="UP001595828"/>
    </source>
</evidence>
<dbReference type="InterPro" id="IPR037401">
    <property type="entry name" value="SnoaL-like"/>
</dbReference>
<feature type="domain" description="SnoaL-like" evidence="1">
    <location>
        <begin position="5"/>
        <end position="123"/>
    </location>
</feature>
<dbReference type="Proteomes" id="UP001595828">
    <property type="component" value="Unassembled WGS sequence"/>
</dbReference>
<protein>
    <submittedName>
        <fullName evidence="2">Nuclear transport factor 2 family protein</fullName>
    </submittedName>
</protein>
<organism evidence="2 3">
    <name type="scientific">Novosphingobium tardum</name>
    <dbReference type="NCBI Taxonomy" id="1538021"/>
    <lineage>
        <taxon>Bacteria</taxon>
        <taxon>Pseudomonadati</taxon>
        <taxon>Pseudomonadota</taxon>
        <taxon>Alphaproteobacteria</taxon>
        <taxon>Sphingomonadales</taxon>
        <taxon>Sphingomonadaceae</taxon>
        <taxon>Novosphingobium</taxon>
    </lineage>
</organism>
<sequence>MDQSEALAREAIRDLLARYTYAGDRGRIAELAACFAPDGVLEFPGSRAEGPEAIATALSAGAPVEGRTFVRHHITNPLIIVQGERAEARSYFAVTSDNGPDHSGTYVDALVHDGGRWLIASRKVRIDWQAPSSLFRPMVTRT</sequence>
<comment type="caution">
    <text evidence="2">The sequence shown here is derived from an EMBL/GenBank/DDBJ whole genome shotgun (WGS) entry which is preliminary data.</text>
</comment>
<dbReference type="Gene3D" id="3.10.450.50">
    <property type="match status" value="1"/>
</dbReference>
<dbReference type="RefSeq" id="WP_379539307.1">
    <property type="nucleotide sequence ID" value="NZ_JBHSDR010000006.1"/>
</dbReference>
<proteinExistence type="predicted"/>
<accession>A0ABV8RR29</accession>
<evidence type="ECO:0000313" key="2">
    <source>
        <dbReference type="EMBL" id="MFC4295843.1"/>
    </source>
</evidence>
<evidence type="ECO:0000259" key="1">
    <source>
        <dbReference type="Pfam" id="PF13577"/>
    </source>
</evidence>
<keyword evidence="3" id="KW-1185">Reference proteome</keyword>
<dbReference type="SUPFAM" id="SSF54427">
    <property type="entry name" value="NTF2-like"/>
    <property type="match status" value="1"/>
</dbReference>